<dbReference type="AlphaFoldDB" id="A0A8J7RA39"/>
<evidence type="ECO:0000256" key="6">
    <source>
        <dbReference type="ARBA" id="ARBA00022737"/>
    </source>
</evidence>
<dbReference type="Pfam" id="PF13844">
    <property type="entry name" value="Glyco_transf_41"/>
    <property type="match status" value="2"/>
</dbReference>
<dbReference type="InterPro" id="IPR019734">
    <property type="entry name" value="TPR_rpt"/>
</dbReference>
<dbReference type="Gene3D" id="3.40.50.2000">
    <property type="entry name" value="Glycogen Phosphorylase B"/>
    <property type="match status" value="1"/>
</dbReference>
<keyword evidence="5" id="KW-0808">Transferase</keyword>
<keyword evidence="7" id="KW-0802">TPR repeat</keyword>
<gene>
    <name evidence="9" type="ORF">J5Y06_21300</name>
</gene>
<dbReference type="SMART" id="SM00028">
    <property type="entry name" value="TPR"/>
    <property type="match status" value="3"/>
</dbReference>
<evidence type="ECO:0000313" key="9">
    <source>
        <dbReference type="EMBL" id="MBP0441192.1"/>
    </source>
</evidence>
<reference evidence="9" key="1">
    <citation type="submission" date="2021-03" db="EMBL/GenBank/DDBJ databases">
        <title>Genome sequencing and assembly of Tianweitania sediminis.</title>
        <authorList>
            <person name="Chhetri G."/>
        </authorList>
    </citation>
    <scope>NUCLEOTIDE SEQUENCE</scope>
    <source>
        <strain evidence="9">Z8</strain>
    </source>
</reference>
<evidence type="ECO:0000256" key="4">
    <source>
        <dbReference type="ARBA" id="ARBA00022676"/>
    </source>
</evidence>
<dbReference type="PANTHER" id="PTHR44998">
    <property type="match status" value="1"/>
</dbReference>
<comment type="caution">
    <text evidence="9">The sequence shown here is derived from an EMBL/GenBank/DDBJ whole genome shotgun (WGS) entry which is preliminary data.</text>
</comment>
<organism evidence="9 10">
    <name type="scientific">Tianweitania sediminis</name>
    <dbReference type="NCBI Taxonomy" id="1502156"/>
    <lineage>
        <taxon>Bacteria</taxon>
        <taxon>Pseudomonadati</taxon>
        <taxon>Pseudomonadota</taxon>
        <taxon>Alphaproteobacteria</taxon>
        <taxon>Hyphomicrobiales</taxon>
        <taxon>Phyllobacteriaceae</taxon>
        <taxon>Tianweitania</taxon>
    </lineage>
</organism>
<evidence type="ECO:0000256" key="2">
    <source>
        <dbReference type="ARBA" id="ARBA00005386"/>
    </source>
</evidence>
<comment type="similarity">
    <text evidence="2">Belongs to the glycosyltransferase 41 family. O-GlcNAc transferase subfamily.</text>
</comment>
<dbReference type="Proteomes" id="UP000666240">
    <property type="component" value="Unassembled WGS sequence"/>
</dbReference>
<dbReference type="Gene3D" id="3.40.50.11380">
    <property type="match status" value="1"/>
</dbReference>
<feature type="domain" description="O-GlcNAc transferase C-terminal" evidence="8">
    <location>
        <begin position="223"/>
        <end position="382"/>
    </location>
</feature>
<dbReference type="InterPro" id="IPR029489">
    <property type="entry name" value="OGT/SEC/SPY_C"/>
</dbReference>
<dbReference type="InterPro" id="IPR011990">
    <property type="entry name" value="TPR-like_helical_dom_sf"/>
</dbReference>
<evidence type="ECO:0000256" key="1">
    <source>
        <dbReference type="ARBA" id="ARBA00004922"/>
    </source>
</evidence>
<dbReference type="PANTHER" id="PTHR44998:SF1">
    <property type="entry name" value="UDP-N-ACETYLGLUCOSAMINE--PEPTIDE N-ACETYLGLUCOSAMINYLTRANSFERASE 110 KDA SUBUNIT"/>
    <property type="match status" value="1"/>
</dbReference>
<dbReference type="EC" id="2.4.1.255" evidence="3"/>
<keyword evidence="10" id="KW-1185">Reference proteome</keyword>
<dbReference type="Gene3D" id="1.25.40.10">
    <property type="entry name" value="Tetratricopeptide repeat domain"/>
    <property type="match status" value="2"/>
</dbReference>
<dbReference type="Pfam" id="PF13432">
    <property type="entry name" value="TPR_16"/>
    <property type="match status" value="2"/>
</dbReference>
<accession>A0A8J7RA39</accession>
<evidence type="ECO:0000313" key="10">
    <source>
        <dbReference type="Proteomes" id="UP000666240"/>
    </source>
</evidence>
<dbReference type="RefSeq" id="WP_209337225.1">
    <property type="nucleotide sequence ID" value="NZ_JAGIYY010000012.1"/>
</dbReference>
<dbReference type="SUPFAM" id="SSF48452">
    <property type="entry name" value="TPR-like"/>
    <property type="match status" value="1"/>
</dbReference>
<sequence length="589" mass="65292">MTSDTSNRPLNNQSAASFRRARSAQARGLFDEAVRGFRAVLQKHPHHFETLFALGEIAVAQGREVTAQAYFQRAAAAAPDDFRPLHNLATLALKSSRLADALKYAQASARLAPDNPAAHQSLASVSIVLGRPARDLRQVENAFAAQPDDFKIFLKKVLLKRQVCDWRNYDSDDERIRKEASYGSLISPFLLLSTEAGNAEQSACSRRWAHQFEKHRSEHLPIRRPNRNGPIKLGYLSGDFHDHATSRLVGELFESHDRQRVTVHGYSYGPDRDGHARKRIAAALDVFRDVKNLSSRSIAERIHGDAIDILVDLKGYTSRARTEILSWRPAPVQVNYLGFPCTMEANFIDYAITDRVVSPPEYQIHSQEKFAYLPNCFQPNDTRRPIPDGSATRARYGISEDAFVFCCFNAAYKISPKIFSVWMRILEAVPHGVLWVLVRSEEQATFLTKEAVSRGIDASRIICAPHASTNEHLARCALADLFLDTLPVSAFTTASDALWAGLPVLTCAGPTPAGRGSASLLTAMGVPELVTSDLAAYEALAVQLASDNNYLARLRRKIESARFEGFPFNPRGLARDLEALYGKMIAAAC</sequence>
<proteinExistence type="inferred from homology"/>
<protein>
    <recommendedName>
        <fullName evidence="3">protein O-GlcNAc transferase</fullName>
        <ecNumber evidence="3">2.4.1.255</ecNumber>
    </recommendedName>
</protein>
<feature type="domain" description="O-GlcNAc transferase C-terminal" evidence="8">
    <location>
        <begin position="391"/>
        <end position="575"/>
    </location>
</feature>
<evidence type="ECO:0000256" key="3">
    <source>
        <dbReference type="ARBA" id="ARBA00011970"/>
    </source>
</evidence>
<keyword evidence="4" id="KW-0328">Glycosyltransferase</keyword>
<dbReference type="GO" id="GO:0097363">
    <property type="term" value="F:protein O-acetylglucosaminyltransferase activity"/>
    <property type="evidence" value="ECO:0007669"/>
    <property type="project" value="UniProtKB-EC"/>
</dbReference>
<evidence type="ECO:0000256" key="5">
    <source>
        <dbReference type="ARBA" id="ARBA00022679"/>
    </source>
</evidence>
<comment type="pathway">
    <text evidence="1">Protein modification; protein glycosylation.</text>
</comment>
<name>A0A8J7RA39_9HYPH</name>
<keyword evidence="6" id="KW-0677">Repeat</keyword>
<dbReference type="SUPFAM" id="SSF53756">
    <property type="entry name" value="UDP-Glycosyltransferase/glycogen phosphorylase"/>
    <property type="match status" value="1"/>
</dbReference>
<evidence type="ECO:0000259" key="8">
    <source>
        <dbReference type="Pfam" id="PF13844"/>
    </source>
</evidence>
<evidence type="ECO:0000256" key="7">
    <source>
        <dbReference type="ARBA" id="ARBA00022803"/>
    </source>
</evidence>
<dbReference type="EMBL" id="JAGIYY010000012">
    <property type="protein sequence ID" value="MBP0441192.1"/>
    <property type="molecule type" value="Genomic_DNA"/>
</dbReference>